<dbReference type="Proteomes" id="UP001501710">
    <property type="component" value="Unassembled WGS sequence"/>
</dbReference>
<comment type="caution">
    <text evidence="2">The sequence shown here is derived from an EMBL/GenBank/DDBJ whole genome shotgun (WGS) entry which is preliminary data.</text>
</comment>
<evidence type="ECO:0000256" key="1">
    <source>
        <dbReference type="SAM" id="MobiDB-lite"/>
    </source>
</evidence>
<proteinExistence type="predicted"/>
<sequence length="76" mass="8654">MRRDPHLRRRRRNEGRGKERGGKRHGGAGEQLAHSNSCGRETELDQQRSSPRYPAAAGGDAAVRPIRYLRLTESFR</sequence>
<evidence type="ECO:0000313" key="2">
    <source>
        <dbReference type="EMBL" id="GAA4231241.1"/>
    </source>
</evidence>
<reference evidence="3" key="1">
    <citation type="journal article" date="2019" name="Int. J. Syst. Evol. Microbiol.">
        <title>The Global Catalogue of Microorganisms (GCM) 10K type strain sequencing project: providing services to taxonomists for standard genome sequencing and annotation.</title>
        <authorList>
            <consortium name="The Broad Institute Genomics Platform"/>
            <consortium name="The Broad Institute Genome Sequencing Center for Infectious Disease"/>
            <person name="Wu L."/>
            <person name="Ma J."/>
        </authorList>
    </citation>
    <scope>NUCLEOTIDE SEQUENCE [LARGE SCALE GENOMIC DNA]</scope>
    <source>
        <strain evidence="3">JCM 17440</strain>
    </source>
</reference>
<gene>
    <name evidence="2" type="ORF">GCM10022254_27890</name>
</gene>
<accession>A0ABP8C024</accession>
<name>A0ABP8C024_9ACTN</name>
<feature type="compositionally biased region" description="Basic residues" evidence="1">
    <location>
        <begin position="1"/>
        <end position="13"/>
    </location>
</feature>
<feature type="region of interest" description="Disordered" evidence="1">
    <location>
        <begin position="1"/>
        <end position="63"/>
    </location>
</feature>
<organism evidence="2 3">
    <name type="scientific">Actinomadura meridiana</name>
    <dbReference type="NCBI Taxonomy" id="559626"/>
    <lineage>
        <taxon>Bacteria</taxon>
        <taxon>Bacillati</taxon>
        <taxon>Actinomycetota</taxon>
        <taxon>Actinomycetes</taxon>
        <taxon>Streptosporangiales</taxon>
        <taxon>Thermomonosporaceae</taxon>
        <taxon>Actinomadura</taxon>
    </lineage>
</organism>
<evidence type="ECO:0000313" key="3">
    <source>
        <dbReference type="Proteomes" id="UP001501710"/>
    </source>
</evidence>
<dbReference type="EMBL" id="BAABAS010000006">
    <property type="protein sequence ID" value="GAA4231241.1"/>
    <property type="molecule type" value="Genomic_DNA"/>
</dbReference>
<keyword evidence="3" id="KW-1185">Reference proteome</keyword>
<protein>
    <submittedName>
        <fullName evidence="2">Uncharacterized protein</fullName>
    </submittedName>
</protein>